<evidence type="ECO:0000259" key="3">
    <source>
        <dbReference type="PROSITE" id="PS51123"/>
    </source>
</evidence>
<proteinExistence type="predicted"/>
<dbReference type="RefSeq" id="WP_191310836.1">
    <property type="nucleotide sequence ID" value="NZ_BNCL01000010.1"/>
</dbReference>
<accession>A0ABS1S6X7</accession>
<feature type="domain" description="OmpA-like" evidence="3">
    <location>
        <begin position="487"/>
        <end position="604"/>
    </location>
</feature>
<dbReference type="InterPro" id="IPR036737">
    <property type="entry name" value="OmpA-like_sf"/>
</dbReference>
<dbReference type="PANTHER" id="PTHR30329:SF21">
    <property type="entry name" value="LIPOPROTEIN YIAD-RELATED"/>
    <property type="match status" value="1"/>
</dbReference>
<feature type="compositionally biased region" description="Basic and acidic residues" evidence="2">
    <location>
        <begin position="715"/>
        <end position="725"/>
    </location>
</feature>
<evidence type="ECO:0000256" key="2">
    <source>
        <dbReference type="SAM" id="MobiDB-lite"/>
    </source>
</evidence>
<dbReference type="PROSITE" id="PS51123">
    <property type="entry name" value="OMPA_2"/>
    <property type="match status" value="1"/>
</dbReference>
<feature type="region of interest" description="Disordered" evidence="2">
    <location>
        <begin position="599"/>
        <end position="725"/>
    </location>
</feature>
<dbReference type="Pfam" id="PF04972">
    <property type="entry name" value="BON"/>
    <property type="match status" value="1"/>
</dbReference>
<gene>
    <name evidence="4" type="ORF">JL111_13475</name>
</gene>
<dbReference type="Pfam" id="PF00691">
    <property type="entry name" value="OmpA"/>
    <property type="match status" value="1"/>
</dbReference>
<dbReference type="Gene3D" id="3.30.1330.60">
    <property type="entry name" value="OmpA-like domain"/>
    <property type="match status" value="1"/>
</dbReference>
<name>A0ABS1S6X7_9RHOB</name>
<organism evidence="4 5">
    <name type="scientific">Paracoccus aerius</name>
    <dbReference type="NCBI Taxonomy" id="1915382"/>
    <lineage>
        <taxon>Bacteria</taxon>
        <taxon>Pseudomonadati</taxon>
        <taxon>Pseudomonadota</taxon>
        <taxon>Alphaproteobacteria</taxon>
        <taxon>Rhodobacterales</taxon>
        <taxon>Paracoccaceae</taxon>
        <taxon>Paracoccus</taxon>
    </lineage>
</organism>
<dbReference type="InterPro" id="IPR050330">
    <property type="entry name" value="Bact_OuterMem_StrucFunc"/>
</dbReference>
<feature type="compositionally biased region" description="Low complexity" evidence="2">
    <location>
        <begin position="622"/>
        <end position="650"/>
    </location>
</feature>
<dbReference type="PANTHER" id="PTHR30329">
    <property type="entry name" value="STATOR ELEMENT OF FLAGELLAR MOTOR COMPLEX"/>
    <property type="match status" value="1"/>
</dbReference>
<dbReference type="InterPro" id="IPR006665">
    <property type="entry name" value="OmpA-like"/>
</dbReference>
<dbReference type="EMBL" id="JAESHT010000011">
    <property type="protein sequence ID" value="MBL3674496.1"/>
    <property type="molecule type" value="Genomic_DNA"/>
</dbReference>
<evidence type="ECO:0000313" key="5">
    <source>
        <dbReference type="Proteomes" id="UP000644749"/>
    </source>
</evidence>
<dbReference type="Gene3D" id="3.40.1520.20">
    <property type="match status" value="2"/>
</dbReference>
<dbReference type="PROSITE" id="PS51257">
    <property type="entry name" value="PROKAR_LIPOPROTEIN"/>
    <property type="match status" value="1"/>
</dbReference>
<keyword evidence="1" id="KW-0472">Membrane</keyword>
<evidence type="ECO:0000313" key="4">
    <source>
        <dbReference type="EMBL" id="MBL3674496.1"/>
    </source>
</evidence>
<evidence type="ECO:0000256" key="1">
    <source>
        <dbReference type="PROSITE-ProRule" id="PRU00473"/>
    </source>
</evidence>
<keyword evidence="5" id="KW-1185">Reference proteome</keyword>
<comment type="caution">
    <text evidence="4">The sequence shown here is derived from an EMBL/GenBank/DDBJ whole genome shotgun (WGS) entry which is preliminary data.</text>
</comment>
<reference evidence="4 5" key="1">
    <citation type="submission" date="2021-01" db="EMBL/GenBank/DDBJ databases">
        <title>011410 draft genome.</title>
        <authorList>
            <person name="Lang L."/>
        </authorList>
    </citation>
    <scope>NUCLEOTIDE SEQUENCE [LARGE SCALE GENOMIC DNA]</scope>
    <source>
        <strain evidence="4 5">KCTC 42845</strain>
    </source>
</reference>
<dbReference type="CDD" id="cd07185">
    <property type="entry name" value="OmpA_C-like"/>
    <property type="match status" value="1"/>
</dbReference>
<dbReference type="SUPFAM" id="SSF103088">
    <property type="entry name" value="OmpA-like"/>
    <property type="match status" value="1"/>
</dbReference>
<dbReference type="Proteomes" id="UP000644749">
    <property type="component" value="Unassembled WGS sequence"/>
</dbReference>
<sequence length="725" mass="75786">MASSRRRLASPFATILALSLAGGACWFGAESAARYLEDRSRQDVEQALSDQDWVRVTTDGLQVRLTGTAPSELDRFRAMTLAGGAVDPARVVDGMTVASAEEMAPPDFKIELLRNDQGISLIGLVPASTDRRAVLRALQTETAAPQITDLLETADYSVPQNWDAALQYGLRAAQLAARAKISVQPGSVTVAAITDSPEEKGRLETDLRRDLPTGVTLVTDISAPRPVIAPFTLRFVKSAEAARFDACAADTEEGRDRIVAAAQAAGMAQVPACTLGLGAPSPDWSVAAVAAIEAVAELGQGSVTLSDADVALIAPAAVERPVFDAAVARLQQALPPVFSLQSTLEQPVDQAASQPVQFVATLSESQGMTMRGAVSDDRMGETVDSLARARFPTVQADLAGNPGAPQGWTVRVIGAIEALDQLQSGSVEVTPELIRLTGTSGDLSAPEAVAASLTDRLGPGARYELAIRYDRRLDPSLDLPDGAECVRQLNIVMSESEIGFEPSKSAIAGDPGPTLERLASVMAECSDFQIEAGGHTDSQGSQGFNADLSRGRAQALVAAMAEAGIDVTSMTARGYGESQPIASNETEEGREENRRIEFRLLSDHPVRTDPLPAPVTLSGVTAQPQPADAAQPAAASAGDAAPIGPALPEAFGPPAPAAAVARPQMFGPDMPRASTGPTAPATVGASEVFQTLDEREENIRLPVQTPGPDTPRPSPRPDDAANRAE</sequence>
<protein>
    <submittedName>
        <fullName evidence="4">OmpA family protein</fullName>
    </submittedName>
</protein>
<dbReference type="InterPro" id="IPR007055">
    <property type="entry name" value="BON_dom"/>
</dbReference>